<evidence type="ECO:0000313" key="2">
    <source>
        <dbReference type="EMBL" id="MBC8177026.1"/>
    </source>
</evidence>
<dbReference type="SUPFAM" id="SSF56281">
    <property type="entry name" value="Metallo-hydrolase/oxidoreductase"/>
    <property type="match status" value="1"/>
</dbReference>
<dbReference type="InterPro" id="IPR036388">
    <property type="entry name" value="WH-like_DNA-bd_sf"/>
</dbReference>
<name>A0A8J6MZ86_9DELT</name>
<dbReference type="EMBL" id="JACNJD010000182">
    <property type="protein sequence ID" value="MBC8177026.1"/>
    <property type="molecule type" value="Genomic_DNA"/>
</dbReference>
<proteinExistence type="predicted"/>
<evidence type="ECO:0000313" key="3">
    <source>
        <dbReference type="Proteomes" id="UP000650524"/>
    </source>
</evidence>
<dbReference type="InterPro" id="IPR036866">
    <property type="entry name" value="RibonucZ/Hydroxyglut_hydro"/>
</dbReference>
<dbReference type="AlphaFoldDB" id="A0A8J6MZ86"/>
<dbReference type="Proteomes" id="UP000650524">
    <property type="component" value="Unassembled WGS sequence"/>
</dbReference>
<comment type="caution">
    <text evidence="2">The sequence shown here is derived from an EMBL/GenBank/DDBJ whole genome shotgun (WGS) entry which is preliminary data.</text>
</comment>
<feature type="domain" description="Metallo-beta-lactamase" evidence="1">
    <location>
        <begin position="23"/>
        <end position="228"/>
    </location>
</feature>
<sequence>MIEELLPDLFRIEIPLPNSPLKYLNSYVIRAPERNLVIDTGLNRKECLEAMETGLGEIKIDLEKTDFFITHLHADHFGLVGKLVTDTSKVFFNRPDSELIESWDGWEPMVEYAGRNGFPKSELRNALKSHPGFKFHSQWVPKLSILTDDDTIRTGDYHFRCIETPGHTKGHTCLYEAEKKIFICGDHILIDITPNIQCWSDRENPLKNYLASLEKVRGLDVGLVLPGHRRVFKNHVERIDELKKHHLTRAEEVLSILHSESRNAFQVASEMTWDIDCDSWDQFPLAQKWFATGEAIAHLRYLKEEGSISTIEENGNMLYVRFKE</sequence>
<organism evidence="2 3">
    <name type="scientific">Candidatus Desulfacyla euxinica</name>
    <dbReference type="NCBI Taxonomy" id="2841693"/>
    <lineage>
        <taxon>Bacteria</taxon>
        <taxon>Deltaproteobacteria</taxon>
        <taxon>Candidatus Desulfacyla</taxon>
    </lineage>
</organism>
<protein>
    <submittedName>
        <fullName evidence="2">MBL fold metallo-hydrolase</fullName>
    </submittedName>
</protein>
<dbReference type="Gene3D" id="3.60.15.10">
    <property type="entry name" value="Ribonuclease Z/Hydroxyacylglutathione hydrolase-like"/>
    <property type="match status" value="1"/>
</dbReference>
<gene>
    <name evidence="2" type="ORF">H8E19_06430</name>
</gene>
<dbReference type="Pfam" id="PF00753">
    <property type="entry name" value="Lactamase_B"/>
    <property type="match status" value="1"/>
</dbReference>
<dbReference type="SMART" id="SM00849">
    <property type="entry name" value="Lactamase_B"/>
    <property type="match status" value="1"/>
</dbReference>
<evidence type="ECO:0000259" key="1">
    <source>
        <dbReference type="SMART" id="SM00849"/>
    </source>
</evidence>
<dbReference type="CDD" id="cd07725">
    <property type="entry name" value="TTHA1429-like_MBL-fold"/>
    <property type="match status" value="1"/>
</dbReference>
<dbReference type="PANTHER" id="PTHR23131">
    <property type="entry name" value="ENDORIBONUCLEASE LACTB2"/>
    <property type="match status" value="1"/>
</dbReference>
<dbReference type="PANTHER" id="PTHR23131:SF4">
    <property type="entry name" value="METALLO-BETA-LACTAMASE SUPERFAMILY POTEIN"/>
    <property type="match status" value="1"/>
</dbReference>
<dbReference type="InterPro" id="IPR050662">
    <property type="entry name" value="Sec-metab_biosynth-thioest"/>
</dbReference>
<reference evidence="2 3" key="1">
    <citation type="submission" date="2020-08" db="EMBL/GenBank/DDBJ databases">
        <title>Bridging the membrane lipid divide: bacteria of the FCB group superphylum have the potential to synthesize archaeal ether lipids.</title>
        <authorList>
            <person name="Villanueva L."/>
            <person name="Von Meijenfeldt F.A.B."/>
            <person name="Westbye A.B."/>
            <person name="Yadav S."/>
            <person name="Hopmans E.C."/>
            <person name="Dutilh B.E."/>
            <person name="Sinninghe Damste J.S."/>
        </authorList>
    </citation>
    <scope>NUCLEOTIDE SEQUENCE [LARGE SCALE GENOMIC DNA]</scope>
    <source>
        <strain evidence="2">NIOZ-UU27</strain>
    </source>
</reference>
<dbReference type="InterPro" id="IPR001279">
    <property type="entry name" value="Metallo-B-lactamas"/>
</dbReference>
<accession>A0A8J6MZ86</accession>
<dbReference type="Gene3D" id="1.10.10.10">
    <property type="entry name" value="Winged helix-like DNA-binding domain superfamily/Winged helix DNA-binding domain"/>
    <property type="match status" value="1"/>
</dbReference>